<evidence type="ECO:0000313" key="2">
    <source>
        <dbReference type="Proteomes" id="UP000037660"/>
    </source>
</evidence>
<dbReference type="InterPro" id="IPR038590">
    <property type="entry name" value="YaeQ_sf"/>
</dbReference>
<organism evidence="1 2">
    <name type="scientific">Piscinibacter sakaiensis</name>
    <name type="common">Ideonella sakaiensis</name>
    <dbReference type="NCBI Taxonomy" id="1547922"/>
    <lineage>
        <taxon>Bacteria</taxon>
        <taxon>Pseudomonadati</taxon>
        <taxon>Pseudomonadota</taxon>
        <taxon>Betaproteobacteria</taxon>
        <taxon>Burkholderiales</taxon>
        <taxon>Sphaerotilaceae</taxon>
        <taxon>Piscinibacter</taxon>
    </lineage>
</organism>
<name>A0A0K8P6W3_PISS1</name>
<dbReference type="AlphaFoldDB" id="A0A0K8P6W3"/>
<evidence type="ECO:0000313" key="1">
    <source>
        <dbReference type="EMBL" id="GAP37960.1"/>
    </source>
</evidence>
<dbReference type="Proteomes" id="UP000037660">
    <property type="component" value="Unassembled WGS sequence"/>
</dbReference>
<dbReference type="SUPFAM" id="SSF52980">
    <property type="entry name" value="Restriction endonuclease-like"/>
    <property type="match status" value="1"/>
</dbReference>
<dbReference type="RefSeq" id="WP_054021857.1">
    <property type="nucleotide sequence ID" value="NZ_BBYR01000064.1"/>
</dbReference>
<reference evidence="1 2" key="2">
    <citation type="journal article" date="2016" name="Science">
        <title>A bacterium that degrades and assimilates poly(ethylene terephthalate).</title>
        <authorList>
            <person name="Yoshida S."/>
            <person name="Hiraga K."/>
            <person name="Takehana T."/>
            <person name="Taniguchi I."/>
            <person name="Yamaji H."/>
            <person name="Maeda Y."/>
            <person name="Toyohara K."/>
            <person name="Miyamoto K."/>
            <person name="Kimura Y."/>
            <person name="Oda K."/>
        </authorList>
    </citation>
    <scope>NUCLEOTIDE SEQUENCE [LARGE SCALE GENOMIC DNA]</scope>
    <source>
        <strain evidence="2">NBRC 110686 / TISTR 2288 / 201-F6</strain>
    </source>
</reference>
<reference evidence="2" key="1">
    <citation type="submission" date="2015-07" db="EMBL/GenBank/DDBJ databases">
        <title>Discovery of a poly(ethylene terephthalate assimilation.</title>
        <authorList>
            <person name="Yoshida S."/>
            <person name="Hiraga K."/>
            <person name="Takehana T."/>
            <person name="Taniguchi I."/>
            <person name="Yamaji H."/>
            <person name="Maeda Y."/>
            <person name="Toyohara K."/>
            <person name="Miyamoto K."/>
            <person name="Kimura Y."/>
            <person name="Oda K."/>
        </authorList>
    </citation>
    <scope>NUCLEOTIDE SEQUENCE [LARGE SCALE GENOMIC DNA]</scope>
    <source>
        <strain evidence="2">NBRC 110686 / TISTR 2288 / 201-F6</strain>
    </source>
</reference>
<dbReference type="Pfam" id="PF07152">
    <property type="entry name" value="YaeQ"/>
    <property type="match status" value="1"/>
</dbReference>
<dbReference type="EMBL" id="BBYR01000064">
    <property type="protein sequence ID" value="GAP37960.1"/>
    <property type="molecule type" value="Genomic_DNA"/>
</dbReference>
<comment type="caution">
    <text evidence="1">The sequence shown here is derived from an EMBL/GenBank/DDBJ whole genome shotgun (WGS) entry which is preliminary data.</text>
</comment>
<accession>A0A0K8P6W3</accession>
<dbReference type="Gene3D" id="3.10.640.10">
    <property type="entry name" value="Restriction endonuclease-like alpha-beta roll domain"/>
    <property type="match status" value="1"/>
</dbReference>
<dbReference type="OrthoDB" id="5293309at2"/>
<proteinExistence type="predicted"/>
<sequence>MALKATIYKAKLQIADMDRGLYVDHAVTLARHPSETDERMMVRLVALALWRPADDHQGMLEMAGSVSDTDEPDLWQKDLTGRILHWIDVGQPDDKRILKACGRAERVTVVAYAAGAGIWWQGVAGKLVRARSLAVWRWPAAACAELATLAQRTMQLQVTVQDGTVWVGDGERSVELQPQALLGGADGALR</sequence>
<protein>
    <submittedName>
        <fullName evidence="1">YaeQ protein</fullName>
    </submittedName>
</protein>
<dbReference type="SMART" id="SM01322">
    <property type="entry name" value="YaeQ"/>
    <property type="match status" value="1"/>
</dbReference>
<dbReference type="STRING" id="1547922.ISF6_4154"/>
<dbReference type="InterPro" id="IPR009822">
    <property type="entry name" value="YaeQ"/>
</dbReference>
<dbReference type="InterPro" id="IPR011335">
    <property type="entry name" value="Restrct_endonuc-II-like"/>
</dbReference>
<gene>
    <name evidence="1" type="ORF">ISF6_4154</name>
</gene>
<dbReference type="PANTHER" id="PTHR38784:SF1">
    <property type="entry name" value="SUCROSE PHOSPHORYLASE"/>
    <property type="match status" value="1"/>
</dbReference>
<dbReference type="PANTHER" id="PTHR38784">
    <property type="entry name" value="SUCROSE PHOSPHORYLASE"/>
    <property type="match status" value="1"/>
</dbReference>
<dbReference type="PIRSF" id="PIRSF011484">
    <property type="entry name" value="YaeQ"/>
    <property type="match status" value="1"/>
</dbReference>
<keyword evidence="2" id="KW-1185">Reference proteome</keyword>